<name>A0A1F5ZA39_9BACT</name>
<evidence type="ECO:0000256" key="3">
    <source>
        <dbReference type="ARBA" id="ARBA00023274"/>
    </source>
</evidence>
<dbReference type="GO" id="GO:0003735">
    <property type="term" value="F:structural constituent of ribosome"/>
    <property type="evidence" value="ECO:0007669"/>
    <property type="project" value="InterPro"/>
</dbReference>
<dbReference type="InterPro" id="IPR005822">
    <property type="entry name" value="Ribosomal_uL13"/>
</dbReference>
<comment type="caution">
    <text evidence="5">The sequence shown here is derived from an EMBL/GenBank/DDBJ whole genome shotgun (WGS) entry which is preliminary data.</text>
</comment>
<dbReference type="PANTHER" id="PTHR11545">
    <property type="entry name" value="RIBOSOMAL PROTEIN L13"/>
    <property type="match status" value="1"/>
</dbReference>
<dbReference type="CDD" id="cd00392">
    <property type="entry name" value="Ribosomal_L13"/>
    <property type="match status" value="1"/>
</dbReference>
<dbReference type="NCBIfam" id="TIGR01066">
    <property type="entry name" value="rplM_bact"/>
    <property type="match status" value="1"/>
</dbReference>
<organism evidence="5 6">
    <name type="scientific">Candidatus Gottesmanbacteria bacterium RBG_16_43_7</name>
    <dbReference type="NCBI Taxonomy" id="1798373"/>
    <lineage>
        <taxon>Bacteria</taxon>
        <taxon>Candidatus Gottesmaniibacteriota</taxon>
    </lineage>
</organism>
<comment type="function">
    <text evidence="4">This protein is one of the early assembly proteins of the 50S ribosomal subunit, although it is not seen to bind rRNA by itself. It is important during the early stages of 50S assembly.</text>
</comment>
<dbReference type="STRING" id="1798373.A2154_03335"/>
<accession>A0A1F5ZA39</accession>
<dbReference type="PANTHER" id="PTHR11545:SF2">
    <property type="entry name" value="LARGE RIBOSOMAL SUBUNIT PROTEIN UL13M"/>
    <property type="match status" value="1"/>
</dbReference>
<dbReference type="Proteomes" id="UP000176854">
    <property type="component" value="Unassembled WGS sequence"/>
</dbReference>
<dbReference type="GO" id="GO:0006412">
    <property type="term" value="P:translation"/>
    <property type="evidence" value="ECO:0007669"/>
    <property type="project" value="UniProtKB-UniRule"/>
</dbReference>
<comment type="similarity">
    <text evidence="1 4">Belongs to the universal ribosomal protein uL13 family.</text>
</comment>
<dbReference type="HAMAP" id="MF_01366">
    <property type="entry name" value="Ribosomal_uL13"/>
    <property type="match status" value="1"/>
</dbReference>
<sequence length="140" mass="16143">MQKPTRPTRISAVKRSWHLFDVKDQVLGRISTTIAVTLMGKAKPYYVRNLDCGDYVVVINAQLVKVTGRKESEKLYSHFSGYPGGLKQKPLKQIRSERPELIIRQAVYGMLPKNKLRDRLISRLFIFAGNDHPYQDKINQ</sequence>
<proteinExistence type="inferred from homology"/>
<comment type="subunit">
    <text evidence="4">Part of the 50S ribosomal subunit.</text>
</comment>
<evidence type="ECO:0000256" key="4">
    <source>
        <dbReference type="HAMAP-Rule" id="MF_01366"/>
    </source>
</evidence>
<keyword evidence="2 4" id="KW-0689">Ribosomal protein</keyword>
<evidence type="ECO:0000313" key="5">
    <source>
        <dbReference type="EMBL" id="OGG09339.1"/>
    </source>
</evidence>
<evidence type="ECO:0000256" key="2">
    <source>
        <dbReference type="ARBA" id="ARBA00022980"/>
    </source>
</evidence>
<gene>
    <name evidence="4" type="primary">rplM</name>
    <name evidence="5" type="ORF">A2154_03335</name>
</gene>
<dbReference type="PIRSF" id="PIRSF002181">
    <property type="entry name" value="Ribosomal_L13"/>
    <property type="match status" value="1"/>
</dbReference>
<dbReference type="EMBL" id="MFJC01000023">
    <property type="protein sequence ID" value="OGG09339.1"/>
    <property type="molecule type" value="Genomic_DNA"/>
</dbReference>
<dbReference type="InterPro" id="IPR005823">
    <property type="entry name" value="Ribosomal_uL13_bac-type"/>
</dbReference>
<dbReference type="SUPFAM" id="SSF52161">
    <property type="entry name" value="Ribosomal protein L13"/>
    <property type="match status" value="1"/>
</dbReference>
<protein>
    <recommendedName>
        <fullName evidence="4">Large ribosomal subunit protein uL13</fullName>
    </recommendedName>
</protein>
<dbReference type="GO" id="GO:0003729">
    <property type="term" value="F:mRNA binding"/>
    <property type="evidence" value="ECO:0007669"/>
    <property type="project" value="TreeGrafter"/>
</dbReference>
<dbReference type="Pfam" id="PF00572">
    <property type="entry name" value="Ribosomal_L13"/>
    <property type="match status" value="1"/>
</dbReference>
<dbReference type="GO" id="GO:1990904">
    <property type="term" value="C:ribonucleoprotein complex"/>
    <property type="evidence" value="ECO:0007669"/>
    <property type="project" value="UniProtKB-KW"/>
</dbReference>
<dbReference type="GO" id="GO:0005840">
    <property type="term" value="C:ribosome"/>
    <property type="evidence" value="ECO:0007669"/>
    <property type="project" value="UniProtKB-KW"/>
</dbReference>
<dbReference type="Gene3D" id="3.90.1180.10">
    <property type="entry name" value="Ribosomal protein L13"/>
    <property type="match status" value="1"/>
</dbReference>
<evidence type="ECO:0000256" key="1">
    <source>
        <dbReference type="ARBA" id="ARBA00006227"/>
    </source>
</evidence>
<dbReference type="InterPro" id="IPR036899">
    <property type="entry name" value="Ribosomal_uL13_sf"/>
</dbReference>
<keyword evidence="3 4" id="KW-0687">Ribonucleoprotein</keyword>
<reference evidence="5 6" key="1">
    <citation type="journal article" date="2016" name="Nat. Commun.">
        <title>Thousands of microbial genomes shed light on interconnected biogeochemical processes in an aquifer system.</title>
        <authorList>
            <person name="Anantharaman K."/>
            <person name="Brown C.T."/>
            <person name="Hug L.A."/>
            <person name="Sharon I."/>
            <person name="Castelle C.J."/>
            <person name="Probst A.J."/>
            <person name="Thomas B.C."/>
            <person name="Singh A."/>
            <person name="Wilkins M.J."/>
            <person name="Karaoz U."/>
            <person name="Brodie E.L."/>
            <person name="Williams K.H."/>
            <person name="Hubbard S.S."/>
            <person name="Banfield J.F."/>
        </authorList>
    </citation>
    <scope>NUCLEOTIDE SEQUENCE [LARGE SCALE GENOMIC DNA]</scope>
</reference>
<dbReference type="AlphaFoldDB" id="A0A1F5ZA39"/>
<evidence type="ECO:0000313" key="6">
    <source>
        <dbReference type="Proteomes" id="UP000176854"/>
    </source>
</evidence>
<dbReference type="GO" id="GO:0017148">
    <property type="term" value="P:negative regulation of translation"/>
    <property type="evidence" value="ECO:0007669"/>
    <property type="project" value="TreeGrafter"/>
</dbReference>